<dbReference type="Gene3D" id="1.20.5.340">
    <property type="match status" value="2"/>
</dbReference>
<feature type="transmembrane region" description="Helical" evidence="2">
    <location>
        <begin position="139"/>
        <end position="158"/>
    </location>
</feature>
<dbReference type="Proteomes" id="UP001151234">
    <property type="component" value="Unassembled WGS sequence"/>
</dbReference>
<keyword evidence="2" id="KW-0812">Transmembrane</keyword>
<feature type="region of interest" description="Disordered" evidence="1">
    <location>
        <begin position="1"/>
        <end position="138"/>
    </location>
</feature>
<keyword evidence="4" id="KW-1185">Reference proteome</keyword>
<evidence type="ECO:0000256" key="1">
    <source>
        <dbReference type="SAM" id="MobiDB-lite"/>
    </source>
</evidence>
<dbReference type="AlphaFoldDB" id="A0A9X3UMK0"/>
<sequence length="499" mass="50454">MAQGSKPRHSRRTRKPVTIDLEPEAVSKGDPETNNGAAKAASDSKPTSESAAKTPDTKADAGKPKEAEKAERVTEQAARAAKAMPEATDKKPTAAQAAKPAEKPKAKTVPDSSKGSPDRTGDANGGSNPQKPGGGGRSIVVGLVGAVIALAAFAGLQWSGVLPAPSGSGGSSSELAELKQTVAALETQVSDASASVGSAIESRLSALENTASTSGGQDVSDLDARVSSLADKVEALGGVGGDNGGPKLAEKVSSIEGAQTALQADVQKLTSELSALTTRISTDEGKQDQALKSLEDRVASVEQSLSSPREDIKVARALAAASLKAAIDRGGSFMAELEAFASVDGDSPAIGQLRSFAASGVPSRTSLTNEFPTVAAAMIKAADGSGADSGWFGRLVDSASSVVKVRPVGDVSGDSADAIVARMEFKLNNGDLQGAIDEWKTLPEASQEVSQDYEKNLQARLTVEKIVAGTVNAALPADNAGAAAASSDTKQPSQAGDGN</sequence>
<comment type="caution">
    <text evidence="3">The sequence shown here is derived from an EMBL/GenBank/DDBJ whole genome shotgun (WGS) entry which is preliminary data.</text>
</comment>
<evidence type="ECO:0000256" key="2">
    <source>
        <dbReference type="SAM" id="Phobius"/>
    </source>
</evidence>
<feature type="region of interest" description="Disordered" evidence="1">
    <location>
        <begin position="480"/>
        <end position="499"/>
    </location>
</feature>
<accession>A0A9X3UMK0</accession>
<reference evidence="3" key="1">
    <citation type="submission" date="2022-11" db="EMBL/GenBank/DDBJ databases">
        <title>Draft genome sequence of Hoeflea poritis E7-10 and Hoeflea prorocentri PM5-8, separated from scleractinian coral Porites lutea and marine dinoflagellate.</title>
        <authorList>
            <person name="Zhang G."/>
            <person name="Wei Q."/>
            <person name="Cai L."/>
        </authorList>
    </citation>
    <scope>NUCLEOTIDE SEQUENCE</scope>
    <source>
        <strain evidence="3">PM5-8</strain>
    </source>
</reference>
<feature type="compositionally biased region" description="Basic residues" evidence="1">
    <location>
        <begin position="1"/>
        <end position="15"/>
    </location>
</feature>
<gene>
    <name evidence="3" type="ORF">OQ273_21210</name>
</gene>
<evidence type="ECO:0000313" key="3">
    <source>
        <dbReference type="EMBL" id="MDA5401106.1"/>
    </source>
</evidence>
<keyword evidence="2" id="KW-1133">Transmembrane helix</keyword>
<protein>
    <submittedName>
        <fullName evidence="3">Mitofilin family membrane protein</fullName>
    </submittedName>
</protein>
<feature type="compositionally biased region" description="Polar residues" evidence="1">
    <location>
        <begin position="486"/>
        <end position="499"/>
    </location>
</feature>
<organism evidence="3 4">
    <name type="scientific">Hoeflea prorocentri</name>
    <dbReference type="NCBI Taxonomy" id="1922333"/>
    <lineage>
        <taxon>Bacteria</taxon>
        <taxon>Pseudomonadati</taxon>
        <taxon>Pseudomonadota</taxon>
        <taxon>Alphaproteobacteria</taxon>
        <taxon>Hyphomicrobiales</taxon>
        <taxon>Rhizobiaceae</taxon>
        <taxon>Hoeflea</taxon>
    </lineage>
</organism>
<dbReference type="RefSeq" id="WP_267992914.1">
    <property type="nucleotide sequence ID" value="NZ_JAPJZI010000001.1"/>
</dbReference>
<evidence type="ECO:0000313" key="4">
    <source>
        <dbReference type="Proteomes" id="UP001151234"/>
    </source>
</evidence>
<dbReference type="EMBL" id="JAPJZI010000001">
    <property type="protein sequence ID" value="MDA5401106.1"/>
    <property type="molecule type" value="Genomic_DNA"/>
</dbReference>
<proteinExistence type="predicted"/>
<keyword evidence="2" id="KW-0472">Membrane</keyword>
<name>A0A9X3UMK0_9HYPH</name>
<feature type="compositionally biased region" description="Basic and acidic residues" evidence="1">
    <location>
        <begin position="55"/>
        <end position="74"/>
    </location>
</feature>